<organism evidence="7 8">
    <name type="scientific">Wickerhamomyces pijperi</name>
    <name type="common">Yeast</name>
    <name type="synonym">Pichia pijperi</name>
    <dbReference type="NCBI Taxonomy" id="599730"/>
    <lineage>
        <taxon>Eukaryota</taxon>
        <taxon>Fungi</taxon>
        <taxon>Dikarya</taxon>
        <taxon>Ascomycota</taxon>
        <taxon>Saccharomycotina</taxon>
        <taxon>Saccharomycetes</taxon>
        <taxon>Phaffomycetales</taxon>
        <taxon>Wickerhamomycetaceae</taxon>
        <taxon>Wickerhamomyces</taxon>
    </lineage>
</organism>
<dbReference type="PANTHER" id="PTHR31069">
    <property type="entry name" value="OLEATE-ACTIVATED TRANSCRIPTION FACTOR 1-RELATED"/>
    <property type="match status" value="1"/>
</dbReference>
<dbReference type="InterPro" id="IPR021858">
    <property type="entry name" value="Fun_TF"/>
</dbReference>
<evidence type="ECO:0000313" key="7">
    <source>
        <dbReference type="EMBL" id="KAH3680063.1"/>
    </source>
</evidence>
<evidence type="ECO:0000256" key="5">
    <source>
        <dbReference type="SAM" id="MobiDB-lite"/>
    </source>
</evidence>
<evidence type="ECO:0000256" key="4">
    <source>
        <dbReference type="ARBA" id="ARBA00023242"/>
    </source>
</evidence>
<dbReference type="Pfam" id="PF00172">
    <property type="entry name" value="Zn_clus"/>
    <property type="match status" value="1"/>
</dbReference>
<dbReference type="SUPFAM" id="SSF57701">
    <property type="entry name" value="Zn2/Cys6 DNA-binding domain"/>
    <property type="match status" value="1"/>
</dbReference>
<dbReference type="AlphaFoldDB" id="A0A9P8PXC9"/>
<keyword evidence="3" id="KW-0804">Transcription</keyword>
<feature type="region of interest" description="Disordered" evidence="5">
    <location>
        <begin position="291"/>
        <end position="336"/>
    </location>
</feature>
<name>A0A9P8PXC9_WICPI</name>
<dbReference type="GO" id="GO:0003677">
    <property type="term" value="F:DNA binding"/>
    <property type="evidence" value="ECO:0007669"/>
    <property type="project" value="UniProtKB-KW"/>
</dbReference>
<gene>
    <name evidence="7" type="ORF">WICPIJ_008400</name>
</gene>
<feature type="compositionally biased region" description="Low complexity" evidence="5">
    <location>
        <begin position="372"/>
        <end position="384"/>
    </location>
</feature>
<keyword evidence="4" id="KW-0539">Nucleus</keyword>
<evidence type="ECO:0000256" key="2">
    <source>
        <dbReference type="ARBA" id="ARBA00023125"/>
    </source>
</evidence>
<feature type="region of interest" description="Disordered" evidence="5">
    <location>
        <begin position="157"/>
        <end position="182"/>
    </location>
</feature>
<accession>A0A9P8PXC9</accession>
<dbReference type="PANTHER" id="PTHR31069:SF32">
    <property type="entry name" value="ARGININE METABOLISM REGULATION PROTEIN II"/>
    <property type="match status" value="1"/>
</dbReference>
<proteinExistence type="predicted"/>
<protein>
    <recommendedName>
        <fullName evidence="6">Zn(2)-C6 fungal-type domain-containing protein</fullName>
    </recommendedName>
</protein>
<dbReference type="PROSITE" id="PS50048">
    <property type="entry name" value="ZN2_CY6_FUNGAL_2"/>
    <property type="match status" value="1"/>
</dbReference>
<dbReference type="Pfam" id="PF11951">
    <property type="entry name" value="Fungal_trans_2"/>
    <property type="match status" value="1"/>
</dbReference>
<reference evidence="7" key="1">
    <citation type="journal article" date="2021" name="Open Biol.">
        <title>Shared evolutionary footprints suggest mitochondrial oxidative damage underlies multiple complex I losses in fungi.</title>
        <authorList>
            <person name="Schikora-Tamarit M.A."/>
            <person name="Marcet-Houben M."/>
            <person name="Nosek J."/>
            <person name="Gabaldon T."/>
        </authorList>
    </citation>
    <scope>NUCLEOTIDE SEQUENCE</scope>
    <source>
        <strain evidence="7">CBS2887</strain>
    </source>
</reference>
<dbReference type="OrthoDB" id="3477330at2759"/>
<keyword evidence="8" id="KW-1185">Reference proteome</keyword>
<dbReference type="CDD" id="cd00067">
    <property type="entry name" value="GAL4"/>
    <property type="match status" value="1"/>
</dbReference>
<keyword evidence="1" id="KW-0805">Transcription regulation</keyword>
<evidence type="ECO:0000256" key="1">
    <source>
        <dbReference type="ARBA" id="ARBA00023015"/>
    </source>
</evidence>
<dbReference type="Proteomes" id="UP000774326">
    <property type="component" value="Unassembled WGS sequence"/>
</dbReference>
<reference evidence="7" key="2">
    <citation type="submission" date="2021-01" db="EMBL/GenBank/DDBJ databases">
        <authorList>
            <person name="Schikora-Tamarit M.A."/>
        </authorList>
    </citation>
    <scope>NUCLEOTIDE SEQUENCE</scope>
    <source>
        <strain evidence="7">CBS2887</strain>
    </source>
</reference>
<dbReference type="GO" id="GO:0008270">
    <property type="term" value="F:zinc ion binding"/>
    <property type="evidence" value="ECO:0007669"/>
    <property type="project" value="InterPro"/>
</dbReference>
<feature type="compositionally biased region" description="Basic and acidic residues" evidence="5">
    <location>
        <begin position="163"/>
        <end position="182"/>
    </location>
</feature>
<dbReference type="GO" id="GO:0000981">
    <property type="term" value="F:DNA-binding transcription factor activity, RNA polymerase II-specific"/>
    <property type="evidence" value="ECO:0007669"/>
    <property type="project" value="InterPro"/>
</dbReference>
<evidence type="ECO:0000256" key="3">
    <source>
        <dbReference type="ARBA" id="ARBA00023163"/>
    </source>
</evidence>
<sequence>MSVNSPSTNPKKKKTKTFTGCATCRSRKIKCDLGKPACQRCTKSGLECAGYQIVLCWSKPIEFDKYGYVLRSSAFPNEFDEGDQQRGFQRRNVDFVKYDREYETYEEMDRDLGLLHTPEYTLIEHNKTWMQGPFGVFEGLTKVPDVLMKKRRRLAKSKYAQQSREDSLNSEQPRELDEDELRHKNDKQAAIGTNRSGAVNLQQADNVASSTNSNKNALSTTSQSPNSSHLLNWTTTPHQASLLDESHKFSQEWISNELRYDALLSASAAATSLTNEHNNVFFDLLYPMNNPSSSSASGSSNSFGLSQMNSNNNSNNMNNMLNGRSQNPDFGSSNRQQYNDREVFNALRPQQNYNLDILNDLNSFTASLSQSNSQLLGSDSNQHHTQQHHQHQQHQQMTSTSSNGRHLAPSEQGVTYENDDNIILETNESHMPESIIKKIKTPLEMTTAEIKIPTIGLQINSLTRYLLNYYVQEVANMLTVVGFKHNPWKTIYFPKAIMALGDVSTFGRTSNSRMSILNALLAVSCFRLQSKYTKGSKEMVFFVNLGFEFRLQASSFLKKVFDDQSKGQGQAQALGQAPGQGQVDFDKIVQTEKYKDILVALLSMISVDFVWGTLAGCQYHLGLLEIIISRRMKDRPRLSNKAKILHRLYTQVKGLQDSTNVDNLNKLQDPAKVEQMFQKFESFFNAKNYAAGTKCRVTGEFHEVVDKTTGVFNIQYKYTNTLITQKSPEFVDDVTKKTKTNKYVIDSAATFGLPNSLILLFNETVELIKLKYYIKRQPANTDASKLLIQRYCEIIKYFEVEIVNWESEWQCKSETTEFLSDLHQALYHHSISFHNSLIVYFFTMIKDVKNQYLQKYVKATIDHLESLQTIVETKKVDMAPLIWQGFIAGFSAVNNNEEIGGDLQGRFKEWAKLFAKSGISTYWGARQIMFEIWRRRENKEANDNWVSVHKDWDMNLMLT</sequence>
<dbReference type="Gene3D" id="4.10.240.10">
    <property type="entry name" value="Zn(2)-C6 fungal-type DNA-binding domain"/>
    <property type="match status" value="1"/>
</dbReference>
<evidence type="ECO:0000313" key="8">
    <source>
        <dbReference type="Proteomes" id="UP000774326"/>
    </source>
</evidence>
<keyword evidence="2" id="KW-0238">DNA-binding</keyword>
<dbReference type="InterPro" id="IPR001138">
    <property type="entry name" value="Zn2Cys6_DnaBD"/>
</dbReference>
<feature type="region of interest" description="Disordered" evidence="5">
    <location>
        <begin position="372"/>
        <end position="417"/>
    </location>
</feature>
<evidence type="ECO:0000259" key="6">
    <source>
        <dbReference type="PROSITE" id="PS50048"/>
    </source>
</evidence>
<dbReference type="InterPro" id="IPR036864">
    <property type="entry name" value="Zn2-C6_fun-type_DNA-bd_sf"/>
</dbReference>
<dbReference type="EMBL" id="JAEUBG010004786">
    <property type="protein sequence ID" value="KAH3680063.1"/>
    <property type="molecule type" value="Genomic_DNA"/>
</dbReference>
<feature type="compositionally biased region" description="Low complexity" evidence="5">
    <location>
        <begin position="292"/>
        <end position="327"/>
    </location>
</feature>
<dbReference type="InterPro" id="IPR050675">
    <property type="entry name" value="OAF3"/>
</dbReference>
<feature type="region of interest" description="Disordered" evidence="5">
    <location>
        <begin position="206"/>
        <end position="232"/>
    </location>
</feature>
<feature type="domain" description="Zn(2)-C6 fungal-type" evidence="6">
    <location>
        <begin position="20"/>
        <end position="48"/>
    </location>
</feature>
<dbReference type="SMART" id="SM00066">
    <property type="entry name" value="GAL4"/>
    <property type="match status" value="1"/>
</dbReference>
<comment type="caution">
    <text evidence="7">The sequence shown here is derived from an EMBL/GenBank/DDBJ whole genome shotgun (WGS) entry which is preliminary data.</text>
</comment>
<dbReference type="PROSITE" id="PS00463">
    <property type="entry name" value="ZN2_CY6_FUNGAL_1"/>
    <property type="match status" value="1"/>
</dbReference>